<proteinExistence type="predicted"/>
<gene>
    <name evidence="1" type="ORF">NCTC10295_01467</name>
</gene>
<evidence type="ECO:0000313" key="1">
    <source>
        <dbReference type="EMBL" id="STZ76691.1"/>
    </source>
</evidence>
<protein>
    <submittedName>
        <fullName evidence="1">Phage-like protein</fullName>
    </submittedName>
</protein>
<sequence>MIEIQLDDSNLQRGLSRLLQNATQTAPMMRGMAKAV</sequence>
<organism evidence="1 2">
    <name type="scientific">Bergeriella denitrificans</name>
    <name type="common">Neisseria denitrificans</name>
    <dbReference type="NCBI Taxonomy" id="494"/>
    <lineage>
        <taxon>Bacteria</taxon>
        <taxon>Pseudomonadati</taxon>
        <taxon>Pseudomonadota</taxon>
        <taxon>Betaproteobacteria</taxon>
        <taxon>Neisseriales</taxon>
        <taxon>Neisseriaceae</taxon>
        <taxon>Bergeriella</taxon>
    </lineage>
</organism>
<dbReference type="Proteomes" id="UP000254651">
    <property type="component" value="Unassembled WGS sequence"/>
</dbReference>
<evidence type="ECO:0000313" key="2">
    <source>
        <dbReference type="Proteomes" id="UP000254651"/>
    </source>
</evidence>
<reference evidence="1 2" key="1">
    <citation type="submission" date="2018-06" db="EMBL/GenBank/DDBJ databases">
        <authorList>
            <consortium name="Pathogen Informatics"/>
            <person name="Doyle S."/>
        </authorList>
    </citation>
    <scope>NUCLEOTIDE SEQUENCE [LARGE SCALE GENOMIC DNA]</scope>
    <source>
        <strain evidence="1 2">NCTC10295</strain>
    </source>
</reference>
<name>A0A378UJL7_BERDE</name>
<keyword evidence="2" id="KW-1185">Reference proteome</keyword>
<dbReference type="AlphaFoldDB" id="A0A378UJL7"/>
<accession>A0A378UJL7</accession>
<dbReference type="EMBL" id="UGQS01000002">
    <property type="protein sequence ID" value="STZ76691.1"/>
    <property type="molecule type" value="Genomic_DNA"/>
</dbReference>